<dbReference type="Gene3D" id="2.90.10.10">
    <property type="entry name" value="Bulb-type lectin domain"/>
    <property type="match status" value="1"/>
</dbReference>
<proteinExistence type="predicted"/>
<sequence length="79" mass="9474">YILYMQFDCNLVLYYGKLVIWNTKTNKKGVGCFFQIRKDGNLAVYDKYLNVIWSNSIYWKNEWVMFALCIENTGHIVVY</sequence>
<dbReference type="InterPro" id="IPR036426">
    <property type="entry name" value="Bulb-type_lectin_dom_sf"/>
</dbReference>
<dbReference type="KEGG" id="smo:SELMODRAFT_19097"/>
<feature type="non-terminal residue" evidence="2">
    <location>
        <position position="79"/>
    </location>
</feature>
<keyword evidence="3" id="KW-1185">Reference proteome</keyword>
<dbReference type="Proteomes" id="UP000001514">
    <property type="component" value="Unassembled WGS sequence"/>
</dbReference>
<dbReference type="PROSITE" id="PS50927">
    <property type="entry name" value="BULB_LECTIN"/>
    <property type="match status" value="1"/>
</dbReference>
<dbReference type="InterPro" id="IPR001480">
    <property type="entry name" value="Bulb-type_lectin_dom"/>
</dbReference>
<dbReference type="AlphaFoldDB" id="D8SUA5"/>
<protein>
    <recommendedName>
        <fullName evidence="1">Bulb-type lectin domain-containing protein</fullName>
    </recommendedName>
</protein>
<dbReference type="HOGENOM" id="CLU_164480_1_0_1"/>
<evidence type="ECO:0000313" key="2">
    <source>
        <dbReference type="EMBL" id="EFJ12040.1"/>
    </source>
</evidence>
<organism evidence="3">
    <name type="scientific">Selaginella moellendorffii</name>
    <name type="common">Spikemoss</name>
    <dbReference type="NCBI Taxonomy" id="88036"/>
    <lineage>
        <taxon>Eukaryota</taxon>
        <taxon>Viridiplantae</taxon>
        <taxon>Streptophyta</taxon>
        <taxon>Embryophyta</taxon>
        <taxon>Tracheophyta</taxon>
        <taxon>Lycopodiopsida</taxon>
        <taxon>Selaginellales</taxon>
        <taxon>Selaginellaceae</taxon>
        <taxon>Selaginella</taxon>
    </lineage>
</organism>
<accession>D8SUA5</accession>
<dbReference type="SUPFAM" id="SSF51110">
    <property type="entry name" value="alpha-D-mannose-specific plant lectins"/>
    <property type="match status" value="1"/>
</dbReference>
<feature type="non-terminal residue" evidence="2">
    <location>
        <position position="1"/>
    </location>
</feature>
<name>D8SUA5_SELML</name>
<dbReference type="EMBL" id="GL377642">
    <property type="protein sequence ID" value="EFJ12040.1"/>
    <property type="molecule type" value="Genomic_DNA"/>
</dbReference>
<evidence type="ECO:0000259" key="1">
    <source>
        <dbReference type="PROSITE" id="PS50927"/>
    </source>
</evidence>
<gene>
    <name evidence="2" type="ORF">SELMODRAFT_19097</name>
</gene>
<dbReference type="InParanoid" id="D8SUA5"/>
<evidence type="ECO:0000313" key="3">
    <source>
        <dbReference type="Proteomes" id="UP000001514"/>
    </source>
</evidence>
<reference evidence="2 3" key="1">
    <citation type="journal article" date="2011" name="Science">
        <title>The Selaginella genome identifies genetic changes associated with the evolution of vascular plants.</title>
        <authorList>
            <person name="Banks J.A."/>
            <person name="Nishiyama T."/>
            <person name="Hasebe M."/>
            <person name="Bowman J.L."/>
            <person name="Gribskov M."/>
            <person name="dePamphilis C."/>
            <person name="Albert V.A."/>
            <person name="Aono N."/>
            <person name="Aoyama T."/>
            <person name="Ambrose B.A."/>
            <person name="Ashton N.W."/>
            <person name="Axtell M.J."/>
            <person name="Barker E."/>
            <person name="Barker M.S."/>
            <person name="Bennetzen J.L."/>
            <person name="Bonawitz N.D."/>
            <person name="Chapple C."/>
            <person name="Cheng C."/>
            <person name="Correa L.G."/>
            <person name="Dacre M."/>
            <person name="DeBarry J."/>
            <person name="Dreyer I."/>
            <person name="Elias M."/>
            <person name="Engstrom E.M."/>
            <person name="Estelle M."/>
            <person name="Feng L."/>
            <person name="Finet C."/>
            <person name="Floyd S.K."/>
            <person name="Frommer W.B."/>
            <person name="Fujita T."/>
            <person name="Gramzow L."/>
            <person name="Gutensohn M."/>
            <person name="Harholt J."/>
            <person name="Hattori M."/>
            <person name="Heyl A."/>
            <person name="Hirai T."/>
            <person name="Hiwatashi Y."/>
            <person name="Ishikawa M."/>
            <person name="Iwata M."/>
            <person name="Karol K.G."/>
            <person name="Koehler B."/>
            <person name="Kolukisaoglu U."/>
            <person name="Kubo M."/>
            <person name="Kurata T."/>
            <person name="Lalonde S."/>
            <person name="Li K."/>
            <person name="Li Y."/>
            <person name="Litt A."/>
            <person name="Lyons E."/>
            <person name="Manning G."/>
            <person name="Maruyama T."/>
            <person name="Michael T.P."/>
            <person name="Mikami K."/>
            <person name="Miyazaki S."/>
            <person name="Morinaga S."/>
            <person name="Murata T."/>
            <person name="Mueller-Roeber B."/>
            <person name="Nelson D.R."/>
            <person name="Obara M."/>
            <person name="Oguri Y."/>
            <person name="Olmstead R.G."/>
            <person name="Onodera N."/>
            <person name="Petersen B.L."/>
            <person name="Pils B."/>
            <person name="Prigge M."/>
            <person name="Rensing S.A."/>
            <person name="Riano-Pachon D.M."/>
            <person name="Roberts A.W."/>
            <person name="Sato Y."/>
            <person name="Scheller H.V."/>
            <person name="Schulz B."/>
            <person name="Schulz C."/>
            <person name="Shakirov E.V."/>
            <person name="Shibagaki N."/>
            <person name="Shinohara N."/>
            <person name="Shippen D.E."/>
            <person name="Soerensen I."/>
            <person name="Sotooka R."/>
            <person name="Sugimoto N."/>
            <person name="Sugita M."/>
            <person name="Sumikawa N."/>
            <person name="Tanurdzic M."/>
            <person name="Theissen G."/>
            <person name="Ulvskov P."/>
            <person name="Wakazuki S."/>
            <person name="Weng J.K."/>
            <person name="Willats W.W."/>
            <person name="Wipf D."/>
            <person name="Wolf P.G."/>
            <person name="Yang L."/>
            <person name="Zimmer A.D."/>
            <person name="Zhu Q."/>
            <person name="Mitros T."/>
            <person name="Hellsten U."/>
            <person name="Loque D."/>
            <person name="Otillar R."/>
            <person name="Salamov A."/>
            <person name="Schmutz J."/>
            <person name="Shapiro H."/>
            <person name="Lindquist E."/>
            <person name="Lucas S."/>
            <person name="Rokhsar D."/>
            <person name="Grigoriev I.V."/>
        </authorList>
    </citation>
    <scope>NUCLEOTIDE SEQUENCE [LARGE SCALE GENOMIC DNA]</scope>
</reference>
<feature type="domain" description="Bulb-type lectin" evidence="1">
    <location>
        <begin position="1"/>
        <end position="79"/>
    </location>
</feature>
<dbReference type="Gramene" id="EFJ12040">
    <property type="protein sequence ID" value="EFJ12040"/>
    <property type="gene ID" value="SELMODRAFT_19097"/>
</dbReference>